<keyword evidence="3" id="KW-1185">Reference proteome</keyword>
<dbReference type="Proteomes" id="UP000002588">
    <property type="component" value="Chromosome"/>
</dbReference>
<dbReference type="EMBL" id="AM406670">
    <property type="protein sequence ID" value="CAL95240.1"/>
    <property type="molecule type" value="Genomic_DNA"/>
</dbReference>
<dbReference type="STRING" id="62928.azo2623"/>
<gene>
    <name evidence="2" type="ordered locus">azo2623</name>
</gene>
<dbReference type="AlphaFoldDB" id="A1K8T5"/>
<dbReference type="SUPFAM" id="SSF160631">
    <property type="entry name" value="SMI1/KNR4-like"/>
    <property type="match status" value="1"/>
</dbReference>
<accession>A1K8T5</accession>
<evidence type="ECO:0000313" key="2">
    <source>
        <dbReference type="EMBL" id="CAL95240.1"/>
    </source>
</evidence>
<feature type="domain" description="Knr4/Smi1-like" evidence="1">
    <location>
        <begin position="38"/>
        <end position="177"/>
    </location>
</feature>
<dbReference type="HOGENOM" id="CLU_124815_0_0_4"/>
<dbReference type="Pfam" id="PF09346">
    <property type="entry name" value="SMI1_KNR4"/>
    <property type="match status" value="1"/>
</dbReference>
<dbReference type="KEGG" id="azo:azo2623"/>
<evidence type="ECO:0000259" key="1">
    <source>
        <dbReference type="SMART" id="SM00860"/>
    </source>
</evidence>
<dbReference type="SMART" id="SM00860">
    <property type="entry name" value="SMI1_KNR4"/>
    <property type="match status" value="1"/>
</dbReference>
<protein>
    <recommendedName>
        <fullName evidence="1">Knr4/Smi1-like domain-containing protein</fullName>
    </recommendedName>
</protein>
<dbReference type="eggNOG" id="COG0457">
    <property type="taxonomic scope" value="Bacteria"/>
</dbReference>
<evidence type="ECO:0000313" key="3">
    <source>
        <dbReference type="Proteomes" id="UP000002588"/>
    </source>
</evidence>
<proteinExistence type="predicted"/>
<name>A1K8T5_AZOSB</name>
<organism evidence="2 3">
    <name type="scientific">Azoarcus sp. (strain BH72)</name>
    <dbReference type="NCBI Taxonomy" id="418699"/>
    <lineage>
        <taxon>Bacteria</taxon>
        <taxon>Pseudomonadati</taxon>
        <taxon>Pseudomonadota</taxon>
        <taxon>Betaproteobacteria</taxon>
        <taxon>Rhodocyclales</taxon>
        <taxon>Zoogloeaceae</taxon>
        <taxon>Azoarcus</taxon>
    </lineage>
</organism>
<sequence>MCITLLGLTRMNEPFADFALSDFWEESDYARREYVGPAFTDLDVARVERKLGYKLPKSYITLMRTQNGGIPKRTNHRTSERTSWSEDHIAITGIYSIGKEKTYSLCGEFDSSFWVSEWGYPPIGIYFADCPSAGHDMLCLDYSECGPTGEPRVVHIDQEREYKITLVAKNFESFVRGLEGDDAFET</sequence>
<dbReference type="InterPro" id="IPR037883">
    <property type="entry name" value="Knr4/Smi1-like_sf"/>
</dbReference>
<dbReference type="Gene3D" id="3.40.1580.10">
    <property type="entry name" value="SMI1/KNR4-like"/>
    <property type="match status" value="1"/>
</dbReference>
<reference evidence="2 3" key="1">
    <citation type="journal article" date="2006" name="Nat. Biotechnol.">
        <title>Complete genome of the mutualistic, N2-fixing grass endophyte Azoarcus sp. strain BH72.</title>
        <authorList>
            <person name="Krause A."/>
            <person name="Ramakumar A."/>
            <person name="Bartels D."/>
            <person name="Battistoni F."/>
            <person name="Bekel T."/>
            <person name="Boch J."/>
            <person name="Boehm M."/>
            <person name="Friedrich F."/>
            <person name="Hurek T."/>
            <person name="Krause L."/>
            <person name="Linke B."/>
            <person name="McHardy A.C."/>
            <person name="Sarkar A."/>
            <person name="Schneiker S."/>
            <person name="Syed A.A."/>
            <person name="Thauer R."/>
            <person name="Vorhoelter F.-J."/>
            <person name="Weidner S."/>
            <person name="Puehler A."/>
            <person name="Reinhold-Hurek B."/>
            <person name="Kaiser O."/>
            <person name="Goesmann A."/>
        </authorList>
    </citation>
    <scope>NUCLEOTIDE SEQUENCE [LARGE SCALE GENOMIC DNA]</scope>
    <source>
        <strain evidence="2 3">BH72</strain>
    </source>
</reference>
<dbReference type="InterPro" id="IPR018958">
    <property type="entry name" value="Knr4/Smi1-like_dom"/>
</dbReference>